<evidence type="ECO:0000313" key="5">
    <source>
        <dbReference type="Proteomes" id="UP001249851"/>
    </source>
</evidence>
<keyword evidence="1" id="KW-0862">Zinc</keyword>
<feature type="domain" description="C2H2-type" evidence="2">
    <location>
        <begin position="771"/>
        <end position="794"/>
    </location>
</feature>
<dbReference type="AlphaFoldDB" id="A0AAD9V0X7"/>
<feature type="domain" description="Reverse transcriptase" evidence="3">
    <location>
        <begin position="264"/>
        <end position="558"/>
    </location>
</feature>
<protein>
    <submittedName>
        <fullName evidence="4">RNA-directed DNA polymerase from mobile element jockey</fullName>
    </submittedName>
</protein>
<dbReference type="GO" id="GO:0008270">
    <property type="term" value="F:zinc ion binding"/>
    <property type="evidence" value="ECO:0007669"/>
    <property type="project" value="UniProtKB-KW"/>
</dbReference>
<dbReference type="PROSITE" id="PS00028">
    <property type="entry name" value="ZINC_FINGER_C2H2_1"/>
    <property type="match status" value="1"/>
</dbReference>
<reference evidence="4" key="1">
    <citation type="journal article" date="2023" name="G3 (Bethesda)">
        <title>Whole genome assembly and annotation of the endangered Caribbean coral Acropora cervicornis.</title>
        <authorList>
            <person name="Selwyn J.D."/>
            <person name="Vollmer S.V."/>
        </authorList>
    </citation>
    <scope>NUCLEOTIDE SEQUENCE</scope>
    <source>
        <strain evidence="4">K2</strain>
    </source>
</reference>
<keyword evidence="4" id="KW-0695">RNA-directed DNA polymerase</keyword>
<dbReference type="GO" id="GO:0003964">
    <property type="term" value="F:RNA-directed DNA polymerase activity"/>
    <property type="evidence" value="ECO:0007669"/>
    <property type="project" value="UniProtKB-KW"/>
</dbReference>
<keyword evidence="4" id="KW-0808">Transferase</keyword>
<comment type="caution">
    <text evidence="4">The sequence shown here is derived from an EMBL/GenBank/DDBJ whole genome shotgun (WGS) entry which is preliminary data.</text>
</comment>
<organism evidence="4 5">
    <name type="scientific">Acropora cervicornis</name>
    <name type="common">Staghorn coral</name>
    <dbReference type="NCBI Taxonomy" id="6130"/>
    <lineage>
        <taxon>Eukaryota</taxon>
        <taxon>Metazoa</taxon>
        <taxon>Cnidaria</taxon>
        <taxon>Anthozoa</taxon>
        <taxon>Hexacorallia</taxon>
        <taxon>Scleractinia</taxon>
        <taxon>Astrocoeniina</taxon>
        <taxon>Acroporidae</taxon>
        <taxon>Acropora</taxon>
    </lineage>
</organism>
<evidence type="ECO:0000259" key="2">
    <source>
        <dbReference type="PROSITE" id="PS50157"/>
    </source>
</evidence>
<dbReference type="PANTHER" id="PTHR47027">
    <property type="entry name" value="REVERSE TRANSCRIPTASE DOMAIN-CONTAINING PROTEIN"/>
    <property type="match status" value="1"/>
</dbReference>
<dbReference type="SUPFAM" id="SSF56672">
    <property type="entry name" value="DNA/RNA polymerases"/>
    <property type="match status" value="1"/>
</dbReference>
<keyword evidence="5" id="KW-1185">Reference proteome</keyword>
<evidence type="ECO:0000256" key="1">
    <source>
        <dbReference type="PROSITE-ProRule" id="PRU00042"/>
    </source>
</evidence>
<accession>A0AAD9V0X7</accession>
<dbReference type="Pfam" id="PF00078">
    <property type="entry name" value="RVT_1"/>
    <property type="match status" value="1"/>
</dbReference>
<keyword evidence="1" id="KW-0863">Zinc-finger</keyword>
<dbReference type="PROSITE" id="PS50878">
    <property type="entry name" value="RT_POL"/>
    <property type="match status" value="1"/>
</dbReference>
<keyword evidence="1" id="KW-0479">Metal-binding</keyword>
<dbReference type="CDD" id="cd01650">
    <property type="entry name" value="RT_nLTR_like"/>
    <property type="match status" value="1"/>
</dbReference>
<proteinExistence type="predicted"/>
<dbReference type="InterPro" id="IPR000477">
    <property type="entry name" value="RT_dom"/>
</dbReference>
<dbReference type="PROSITE" id="PS50157">
    <property type="entry name" value="ZINC_FINGER_C2H2_2"/>
    <property type="match status" value="1"/>
</dbReference>
<gene>
    <name evidence="4" type="ORF">P5673_020917</name>
</gene>
<dbReference type="Proteomes" id="UP001249851">
    <property type="component" value="Unassembled WGS sequence"/>
</dbReference>
<dbReference type="InterPro" id="IPR013087">
    <property type="entry name" value="Znf_C2H2_type"/>
</dbReference>
<dbReference type="PANTHER" id="PTHR47027:SF20">
    <property type="entry name" value="REVERSE TRANSCRIPTASE-LIKE PROTEIN WITH RNA-DIRECTED DNA POLYMERASE DOMAIN"/>
    <property type="match status" value="1"/>
</dbReference>
<name>A0AAD9V0X7_ACRCE</name>
<keyword evidence="4" id="KW-0548">Nucleotidyltransferase</keyword>
<evidence type="ECO:0000259" key="3">
    <source>
        <dbReference type="PROSITE" id="PS50878"/>
    </source>
</evidence>
<dbReference type="EMBL" id="JARQWQ010000052">
    <property type="protein sequence ID" value="KAK2557057.1"/>
    <property type="molecule type" value="Genomic_DNA"/>
</dbReference>
<evidence type="ECO:0000313" key="4">
    <source>
        <dbReference type="EMBL" id="KAK2557057.1"/>
    </source>
</evidence>
<reference evidence="4" key="2">
    <citation type="journal article" date="2023" name="Science">
        <title>Genomic signatures of disease resistance in endangered staghorn corals.</title>
        <authorList>
            <person name="Vollmer S.V."/>
            <person name="Selwyn J.D."/>
            <person name="Despard B.A."/>
            <person name="Roesel C.L."/>
        </authorList>
    </citation>
    <scope>NUCLEOTIDE SEQUENCE</scope>
    <source>
        <strain evidence="4">K2</strain>
    </source>
</reference>
<sequence length="794" mass="90129">MSSADHEVLSVSRNIVTPLAVTTLLMYGKHQREEDSIFRLFTKLGPVGRVSCVNFCFNSAARETIDVLKKHHQDWFDDNDTEIQGLLAETYTAHKAWLADKQSDAKRDRFHSLRGKLQKRLRCMKDIWWKRKAEEVQGYADSKNAKLFYSSLKEVYGPSQRSAAPIRNLQGELLTDNEAINKRWSEHFEQLLNRPSSIDPSVIEEIPERPLCTDLDDLPTENEVEEAIKELQCGKAAGPDGIPPEVFKSGGQLLVRKLTEFLCMCWEDGCLPQDLKDARIVHLYKGKGDKSSCDNYRGISPLSIAGKILCKVILNRLNTHLLDEIVPESQCGFRKNRGTVDMIFCARQIQEKCKEQNKDLYILFVDLTKAFDTVSRPGLWRILPRIGIPPKMVQIIRCFHDGMKAGLVNGKEEDDFHVSNGIKQGCVLAPTLFSFLFSMMMLSAFKNSDPGIQISYRTSGGVFNLHRLRAKTKVTLALIRELLYADDCAIVAHSEHDLQQLADSLSIATKRFGLTISIKKTEVLFQPARGSTASTPKIKIDGKILNCVDSFTYLGSSLSSSNSLDKEISTRIAKANASYDRLQKRVWSDRGLSIETKCAVYKAVVLSALLYGCESWTLYRRHTKLLDQFHQRCLRRIMNFKWFNKVTNVKVLQKAKTQSIDTLLTLSQLRWSGHLVRMSDDRLLKQLFYSELSEGHRLRGRPTLRFKDTLKKSLQNCRIATAHWETTASNRRVWKQLTRKGAAAYEQAKRRAHAEKRAATNAGTESRGSSIPCHVCGRICASAFGLRSHLRVHR</sequence>
<dbReference type="InterPro" id="IPR043502">
    <property type="entry name" value="DNA/RNA_pol_sf"/>
</dbReference>